<dbReference type="OMA" id="SVLWWKS"/>
<dbReference type="PANTHER" id="PTHR36839">
    <property type="entry name" value="METALLO-BETA-LACTAMASE FAMILY PROTEIN (AFU_ORTHOLOGUE AFUA_5G12770)"/>
    <property type="match status" value="1"/>
</dbReference>
<sequence length="295" mass="32554">MTPRKPNLQTSDDLLICNECGTQYPVREDSGRNECKVCDDPRQYVPATGQAFTTLGKLKGAGEFAIGERAELIQTNRADILWDLIPFLDQENIDKIVKLGGLEAIVTSHLRYYSTWADWSRTFSCPVSVGEPDKSWLERVDTPGAEIRVLHDTYTPIPRGSGATAILAGGHLPVSLLLHWSKILFIADTIFTSPSATNPVPGKDGVISSTLWCSIANRVPLHPDEILRMWRVVKPYDFDTAFGAFRGQSCECGESYDGAGGGARYWRSQGQAAAEPQELPKRDGWSGHALLRETM</sequence>
<proteinExistence type="predicted"/>
<dbReference type="EMBL" id="CP090168">
    <property type="protein sequence ID" value="UJO19150.1"/>
    <property type="molecule type" value="Genomic_DNA"/>
</dbReference>
<reference evidence="1" key="2">
    <citation type="journal article" date="2022" name="Microb. Genom.">
        <title>A chromosome-scale genome assembly of the tomato pathogen Cladosporium fulvum reveals a compartmentalized genome architecture and the presence of a dispensable chromosome.</title>
        <authorList>
            <person name="Zaccaron A.Z."/>
            <person name="Chen L.H."/>
            <person name="Samaras A."/>
            <person name="Stergiopoulos I."/>
        </authorList>
    </citation>
    <scope>NUCLEOTIDE SEQUENCE</scope>
    <source>
        <strain evidence="1">Race5_Kim</strain>
    </source>
</reference>
<name>A0A9Q8UQY6_PASFU</name>
<accession>A0A9Q8UQY6</accession>
<dbReference type="PANTHER" id="PTHR36839:SF1">
    <property type="entry name" value="METALLO-BETA-LACTAMASE FAMILY PROTEIN (AFU_ORTHOLOGUE AFUA_5G12770)"/>
    <property type="match status" value="1"/>
</dbReference>
<dbReference type="OrthoDB" id="17458at2759"/>
<dbReference type="AlphaFoldDB" id="A0A9Q8UQY6"/>
<dbReference type="GeneID" id="71986672"/>
<evidence type="ECO:0000313" key="2">
    <source>
        <dbReference type="Proteomes" id="UP000756132"/>
    </source>
</evidence>
<dbReference type="SUPFAM" id="SSF56281">
    <property type="entry name" value="Metallo-hydrolase/oxidoreductase"/>
    <property type="match status" value="1"/>
</dbReference>
<gene>
    <name evidence="1" type="ORF">CLAFUR5_06794</name>
</gene>
<dbReference type="KEGG" id="ffu:CLAFUR5_06794"/>
<reference evidence="1" key="1">
    <citation type="submission" date="2021-12" db="EMBL/GenBank/DDBJ databases">
        <authorList>
            <person name="Zaccaron A."/>
            <person name="Stergiopoulos I."/>
        </authorList>
    </citation>
    <scope>NUCLEOTIDE SEQUENCE</scope>
    <source>
        <strain evidence="1">Race5_Kim</strain>
    </source>
</reference>
<keyword evidence="2" id="KW-1185">Reference proteome</keyword>
<evidence type="ECO:0008006" key="3">
    <source>
        <dbReference type="Google" id="ProtNLM"/>
    </source>
</evidence>
<dbReference type="Proteomes" id="UP000756132">
    <property type="component" value="Chromosome 6"/>
</dbReference>
<organism evidence="1 2">
    <name type="scientific">Passalora fulva</name>
    <name type="common">Tomato leaf mold</name>
    <name type="synonym">Cladosporium fulvum</name>
    <dbReference type="NCBI Taxonomy" id="5499"/>
    <lineage>
        <taxon>Eukaryota</taxon>
        <taxon>Fungi</taxon>
        <taxon>Dikarya</taxon>
        <taxon>Ascomycota</taxon>
        <taxon>Pezizomycotina</taxon>
        <taxon>Dothideomycetes</taxon>
        <taxon>Dothideomycetidae</taxon>
        <taxon>Mycosphaerellales</taxon>
        <taxon>Mycosphaerellaceae</taxon>
        <taxon>Fulvia</taxon>
    </lineage>
</organism>
<dbReference type="InterPro" id="IPR036866">
    <property type="entry name" value="RibonucZ/Hydroxyglut_hydro"/>
</dbReference>
<dbReference type="RefSeq" id="XP_047763516.1">
    <property type="nucleotide sequence ID" value="XM_047905942.1"/>
</dbReference>
<protein>
    <recommendedName>
        <fullName evidence="3">Metallo-beta-lactamase domain-containing protein</fullName>
    </recommendedName>
</protein>
<evidence type="ECO:0000313" key="1">
    <source>
        <dbReference type="EMBL" id="UJO19150.1"/>
    </source>
</evidence>